<dbReference type="AlphaFoldDB" id="A0A4Q5A461"/>
<sequence>MYLEASRFRLRGGKNQAAAPSSSTYFFVAGAIESAGSRSGIIIACVAW</sequence>
<gene>
    <name evidence="1" type="ORF">PG2093B_0149</name>
</gene>
<comment type="caution">
    <text evidence="1">The sequence shown here is derived from an EMBL/GenBank/DDBJ whole genome shotgun (WGS) entry which is preliminary data.</text>
</comment>
<evidence type="ECO:0000313" key="2">
    <source>
        <dbReference type="Proteomes" id="UP000292568"/>
    </source>
</evidence>
<name>A0A4Q5A461_9BIFI</name>
<accession>A0A4Q5A461</accession>
<organism evidence="1 2">
    <name type="scientific">Bifidobacterium pseudolongum subsp. globosum</name>
    <dbReference type="NCBI Taxonomy" id="1690"/>
    <lineage>
        <taxon>Bacteria</taxon>
        <taxon>Bacillati</taxon>
        <taxon>Actinomycetota</taxon>
        <taxon>Actinomycetes</taxon>
        <taxon>Bifidobacteriales</taxon>
        <taxon>Bifidobacteriaceae</taxon>
        <taxon>Bifidobacterium</taxon>
    </lineage>
</organism>
<dbReference type="EMBL" id="RYUH01000004">
    <property type="protein sequence ID" value="RYQ12043.1"/>
    <property type="molecule type" value="Genomic_DNA"/>
</dbReference>
<reference evidence="1 2" key="1">
    <citation type="submission" date="2018-12" db="EMBL/GenBank/DDBJ databases">
        <title>Unveiling genomic diversity among members of the Bifidobacterium pseudolongum species, a widely distributed gut commensal of the animal kingdom.</title>
        <authorList>
            <person name="Lugli G.A."/>
            <person name="Duranti S."/>
            <person name="Albert K."/>
            <person name="Mancabelli L."/>
            <person name="Napoli S."/>
            <person name="Viappiani A."/>
            <person name="Anzalone R."/>
            <person name="Longhi G."/>
            <person name="Milani C."/>
            <person name="Turroni F."/>
            <person name="Alessandri G."/>
            <person name="Sela D.A."/>
            <person name="Van Sinderen D."/>
            <person name="Ventura M."/>
        </authorList>
    </citation>
    <scope>NUCLEOTIDE SEQUENCE [LARGE SCALE GENOMIC DNA]</scope>
    <source>
        <strain evidence="1 2">2093B</strain>
    </source>
</reference>
<protein>
    <submittedName>
        <fullName evidence="1">Uncharacterized protein</fullName>
    </submittedName>
</protein>
<proteinExistence type="predicted"/>
<evidence type="ECO:0000313" key="1">
    <source>
        <dbReference type="EMBL" id="RYQ12043.1"/>
    </source>
</evidence>
<dbReference type="Proteomes" id="UP000292568">
    <property type="component" value="Unassembled WGS sequence"/>
</dbReference>